<feature type="compositionally biased region" description="Basic and acidic residues" evidence="2">
    <location>
        <begin position="1"/>
        <end position="10"/>
    </location>
</feature>
<dbReference type="InterPro" id="IPR033753">
    <property type="entry name" value="GCV_H/Fam206"/>
</dbReference>
<dbReference type="InterPro" id="IPR002930">
    <property type="entry name" value="GCV_H"/>
</dbReference>
<dbReference type="GO" id="GO:0019464">
    <property type="term" value="P:glycine decarboxylation via glycine cleavage system"/>
    <property type="evidence" value="ECO:0007669"/>
    <property type="project" value="InterPro"/>
</dbReference>
<comment type="caution">
    <text evidence="3">The sequence shown here is derived from an EMBL/GenBank/DDBJ whole genome shotgun (WGS) entry which is preliminary data.</text>
</comment>
<dbReference type="SUPFAM" id="SSF51230">
    <property type="entry name" value="Single hybrid motif"/>
    <property type="match status" value="1"/>
</dbReference>
<evidence type="ECO:0000313" key="4">
    <source>
        <dbReference type="Proteomes" id="UP000603434"/>
    </source>
</evidence>
<proteinExistence type="predicted"/>
<dbReference type="EMBL" id="JACNJH010000197">
    <property type="protein sequence ID" value="MBC8362498.1"/>
    <property type="molecule type" value="Genomic_DNA"/>
</dbReference>
<name>A0A8J6TNA1_9BACT</name>
<organism evidence="3 4">
    <name type="scientific">Candidatus Desulfatibia profunda</name>
    <dbReference type="NCBI Taxonomy" id="2841695"/>
    <lineage>
        <taxon>Bacteria</taxon>
        <taxon>Pseudomonadati</taxon>
        <taxon>Thermodesulfobacteriota</taxon>
        <taxon>Desulfobacteria</taxon>
        <taxon>Desulfobacterales</taxon>
        <taxon>Desulfobacterales incertae sedis</taxon>
        <taxon>Candidatus Desulfatibia</taxon>
    </lineage>
</organism>
<dbReference type="Pfam" id="PF01597">
    <property type="entry name" value="GCV_H"/>
    <property type="match status" value="1"/>
</dbReference>
<dbReference type="InterPro" id="IPR011053">
    <property type="entry name" value="Single_hybrid_motif"/>
</dbReference>
<dbReference type="Proteomes" id="UP000603434">
    <property type="component" value="Unassembled WGS sequence"/>
</dbReference>
<dbReference type="GO" id="GO:0005829">
    <property type="term" value="C:cytosol"/>
    <property type="evidence" value="ECO:0007669"/>
    <property type="project" value="TreeGrafter"/>
</dbReference>
<dbReference type="GO" id="GO:0009249">
    <property type="term" value="P:protein lipoylation"/>
    <property type="evidence" value="ECO:0007669"/>
    <property type="project" value="TreeGrafter"/>
</dbReference>
<dbReference type="GO" id="GO:0005960">
    <property type="term" value="C:glycine cleavage complex"/>
    <property type="evidence" value="ECO:0007669"/>
    <property type="project" value="InterPro"/>
</dbReference>
<dbReference type="CDD" id="cd06848">
    <property type="entry name" value="GCS_H"/>
    <property type="match status" value="1"/>
</dbReference>
<gene>
    <name evidence="3" type="ORF">H8E23_13995</name>
</gene>
<evidence type="ECO:0000256" key="2">
    <source>
        <dbReference type="SAM" id="MobiDB-lite"/>
    </source>
</evidence>
<keyword evidence="1" id="KW-0450">Lipoyl</keyword>
<evidence type="ECO:0000256" key="1">
    <source>
        <dbReference type="ARBA" id="ARBA00022823"/>
    </source>
</evidence>
<sequence length="332" mass="37546">MAEKMNDTRRSRLGYGSTYRKGTKQDLGQSKEIGAVLGGQIWMVKPEKRAEATHPCLWMQAGIVDFKNCNNYYDCTTCKYDLGMQKQVAKGKQTGWQDAMRLWPDMDRICRHSLTHRIESRICAYNYECSSCDFDQFFEDVWTPKTKTVPFEVQKVKGFDVPVGYYFHNGHAWARIESGGYIRIGLDDFALKLLGKADALDLPLMGNVLDMGKAGWGLRRKDNQADVLSPVGGVIMEVNSKVRENPEITNREPYGEGWLFVVRTPDIKKSVNNLMTDTNSLDWINAEVNQLEALIENVAGPLAADGGYLQDDIYGNLPDLGWNTLTKTFLKT</sequence>
<evidence type="ECO:0000313" key="3">
    <source>
        <dbReference type="EMBL" id="MBC8362498.1"/>
    </source>
</evidence>
<dbReference type="Gene3D" id="2.40.50.100">
    <property type="match status" value="1"/>
</dbReference>
<feature type="region of interest" description="Disordered" evidence="2">
    <location>
        <begin position="1"/>
        <end position="23"/>
    </location>
</feature>
<dbReference type="AlphaFoldDB" id="A0A8J6TNA1"/>
<dbReference type="PANTHER" id="PTHR11715:SF3">
    <property type="entry name" value="GLYCINE CLEAVAGE SYSTEM H PROTEIN-RELATED"/>
    <property type="match status" value="1"/>
</dbReference>
<accession>A0A8J6TNA1</accession>
<dbReference type="PANTHER" id="PTHR11715">
    <property type="entry name" value="GLYCINE CLEAVAGE SYSTEM H PROTEIN"/>
    <property type="match status" value="1"/>
</dbReference>
<reference evidence="3 4" key="1">
    <citation type="submission" date="2020-08" db="EMBL/GenBank/DDBJ databases">
        <title>Bridging the membrane lipid divide: bacteria of the FCB group superphylum have the potential to synthesize archaeal ether lipids.</title>
        <authorList>
            <person name="Villanueva L."/>
            <person name="Von Meijenfeldt F.A.B."/>
            <person name="Westbye A.B."/>
            <person name="Yadav S."/>
            <person name="Hopmans E.C."/>
            <person name="Dutilh B.E."/>
            <person name="Sinninghe Damste J.S."/>
        </authorList>
    </citation>
    <scope>NUCLEOTIDE SEQUENCE [LARGE SCALE GENOMIC DNA]</scope>
    <source>
        <strain evidence="3">NIOZ-UU30</strain>
    </source>
</reference>
<protein>
    <submittedName>
        <fullName evidence="3">Glycine cleavage system protein H</fullName>
    </submittedName>
</protein>